<comment type="caution">
    <text evidence="1">The sequence shown here is derived from an EMBL/GenBank/DDBJ whole genome shotgun (WGS) entry which is preliminary data.</text>
</comment>
<evidence type="ECO:0000313" key="1">
    <source>
        <dbReference type="EMBL" id="MDR6786399.1"/>
    </source>
</evidence>
<dbReference type="Proteomes" id="UP001246858">
    <property type="component" value="Unassembled WGS sequence"/>
</dbReference>
<name>A0ACC6L470_9SPHI</name>
<reference evidence="1" key="1">
    <citation type="submission" date="2023-07" db="EMBL/GenBank/DDBJ databases">
        <title>Sorghum-associated microbial communities from plants grown in Nebraska, USA.</title>
        <authorList>
            <person name="Schachtman D."/>
        </authorList>
    </citation>
    <scope>NUCLEOTIDE SEQUENCE</scope>
    <source>
        <strain evidence="1">2697</strain>
    </source>
</reference>
<keyword evidence="2" id="KW-1185">Reference proteome</keyword>
<gene>
    <name evidence="1" type="ORF">J2X78_004992</name>
</gene>
<protein>
    <submittedName>
        <fullName evidence="1">Uncharacterized protein</fullName>
    </submittedName>
</protein>
<evidence type="ECO:0000313" key="2">
    <source>
        <dbReference type="Proteomes" id="UP001246858"/>
    </source>
</evidence>
<sequence>MARYKNGINGPVSGKIGNVVGATCRGVAYLRGMPESNAAPTQKQINQRLKFALVMGWLKPLLNIINIGYQILTGHKTAMNRAVSYHLKEAVTGDAPDYGIDFKKAVFSRGELLVSWILEVLCLVNAVLNIKWDNLPASAFSSDNDKASFIIYNPAKESFVTFENAALRGDKEAVLQLPGDFAGDNVHAGMHYVNVEGNAVSTTVYLGELTLPA</sequence>
<proteinExistence type="predicted"/>
<organism evidence="1 2">
    <name type="scientific">Pedobacter africanus</name>
    <dbReference type="NCBI Taxonomy" id="151894"/>
    <lineage>
        <taxon>Bacteria</taxon>
        <taxon>Pseudomonadati</taxon>
        <taxon>Bacteroidota</taxon>
        <taxon>Sphingobacteriia</taxon>
        <taxon>Sphingobacteriales</taxon>
        <taxon>Sphingobacteriaceae</taxon>
        <taxon>Pedobacter</taxon>
    </lineage>
</organism>
<dbReference type="EMBL" id="JAVDTF010000006">
    <property type="protein sequence ID" value="MDR6786399.1"/>
    <property type="molecule type" value="Genomic_DNA"/>
</dbReference>
<accession>A0ACC6L470</accession>